<evidence type="ECO:0000313" key="1">
    <source>
        <dbReference type="EMBL" id="EDW32346.1"/>
    </source>
</evidence>
<protein>
    <submittedName>
        <fullName evidence="1">GL10481</fullName>
    </submittedName>
</protein>
<dbReference type="HOGENOM" id="CLU_2640727_0_0_1"/>
<reference evidence="1 2" key="1">
    <citation type="journal article" date="2007" name="Nature">
        <title>Evolution of genes and genomes on the Drosophila phylogeny.</title>
        <authorList>
            <consortium name="Drosophila 12 Genomes Consortium"/>
            <person name="Clark A.G."/>
            <person name="Eisen M.B."/>
            <person name="Smith D.R."/>
            <person name="Bergman C.M."/>
            <person name="Oliver B."/>
            <person name="Markow T.A."/>
            <person name="Kaufman T.C."/>
            <person name="Kellis M."/>
            <person name="Gelbart W."/>
            <person name="Iyer V.N."/>
            <person name="Pollard D.A."/>
            <person name="Sackton T.B."/>
            <person name="Larracuente A.M."/>
            <person name="Singh N.D."/>
            <person name="Abad J.P."/>
            <person name="Abt D.N."/>
            <person name="Adryan B."/>
            <person name="Aguade M."/>
            <person name="Akashi H."/>
            <person name="Anderson W.W."/>
            <person name="Aquadro C.F."/>
            <person name="Ardell D.H."/>
            <person name="Arguello R."/>
            <person name="Artieri C.G."/>
            <person name="Barbash D.A."/>
            <person name="Barker D."/>
            <person name="Barsanti P."/>
            <person name="Batterham P."/>
            <person name="Batzoglou S."/>
            <person name="Begun D."/>
            <person name="Bhutkar A."/>
            <person name="Blanco E."/>
            <person name="Bosak S.A."/>
            <person name="Bradley R.K."/>
            <person name="Brand A.D."/>
            <person name="Brent M.R."/>
            <person name="Brooks A.N."/>
            <person name="Brown R.H."/>
            <person name="Butlin R.K."/>
            <person name="Caggese C."/>
            <person name="Calvi B.R."/>
            <person name="Bernardo de Carvalho A."/>
            <person name="Caspi A."/>
            <person name="Castrezana S."/>
            <person name="Celniker S.E."/>
            <person name="Chang J.L."/>
            <person name="Chapple C."/>
            <person name="Chatterji S."/>
            <person name="Chinwalla A."/>
            <person name="Civetta A."/>
            <person name="Clifton S.W."/>
            <person name="Comeron J.M."/>
            <person name="Costello J.C."/>
            <person name="Coyne J.A."/>
            <person name="Daub J."/>
            <person name="David R.G."/>
            <person name="Delcher A.L."/>
            <person name="Delehaunty K."/>
            <person name="Do C.B."/>
            <person name="Ebling H."/>
            <person name="Edwards K."/>
            <person name="Eickbush T."/>
            <person name="Evans J.D."/>
            <person name="Filipski A."/>
            <person name="Findeiss S."/>
            <person name="Freyhult E."/>
            <person name="Fulton L."/>
            <person name="Fulton R."/>
            <person name="Garcia A.C."/>
            <person name="Gardiner A."/>
            <person name="Garfield D.A."/>
            <person name="Garvin B.E."/>
            <person name="Gibson G."/>
            <person name="Gilbert D."/>
            <person name="Gnerre S."/>
            <person name="Godfrey J."/>
            <person name="Good R."/>
            <person name="Gotea V."/>
            <person name="Gravely B."/>
            <person name="Greenberg A.J."/>
            <person name="Griffiths-Jones S."/>
            <person name="Gross S."/>
            <person name="Guigo R."/>
            <person name="Gustafson E.A."/>
            <person name="Haerty W."/>
            <person name="Hahn M.W."/>
            <person name="Halligan D.L."/>
            <person name="Halpern A.L."/>
            <person name="Halter G.M."/>
            <person name="Han M.V."/>
            <person name="Heger A."/>
            <person name="Hillier L."/>
            <person name="Hinrichs A.S."/>
            <person name="Holmes I."/>
            <person name="Hoskins R.A."/>
            <person name="Hubisz M.J."/>
            <person name="Hultmark D."/>
            <person name="Huntley M.A."/>
            <person name="Jaffe D.B."/>
            <person name="Jagadeeshan S."/>
            <person name="Jeck W.R."/>
            <person name="Johnson J."/>
            <person name="Jones C.D."/>
            <person name="Jordan W.C."/>
            <person name="Karpen G.H."/>
            <person name="Kataoka E."/>
            <person name="Keightley P.D."/>
            <person name="Kheradpour P."/>
            <person name="Kirkness E.F."/>
            <person name="Koerich L.B."/>
            <person name="Kristiansen K."/>
            <person name="Kudrna D."/>
            <person name="Kulathinal R.J."/>
            <person name="Kumar S."/>
            <person name="Kwok R."/>
            <person name="Lander E."/>
            <person name="Langley C.H."/>
            <person name="Lapoint R."/>
            <person name="Lazzaro B.P."/>
            <person name="Lee S.J."/>
            <person name="Levesque L."/>
            <person name="Li R."/>
            <person name="Lin C.F."/>
            <person name="Lin M.F."/>
            <person name="Lindblad-Toh K."/>
            <person name="Llopart A."/>
            <person name="Long M."/>
            <person name="Low L."/>
            <person name="Lozovsky E."/>
            <person name="Lu J."/>
            <person name="Luo M."/>
            <person name="Machado C.A."/>
            <person name="Makalowski W."/>
            <person name="Marzo M."/>
            <person name="Matsuda M."/>
            <person name="Matzkin L."/>
            <person name="McAllister B."/>
            <person name="McBride C.S."/>
            <person name="McKernan B."/>
            <person name="McKernan K."/>
            <person name="Mendez-Lago M."/>
            <person name="Minx P."/>
            <person name="Mollenhauer M.U."/>
            <person name="Montooth K."/>
            <person name="Mount S.M."/>
            <person name="Mu X."/>
            <person name="Myers E."/>
            <person name="Negre B."/>
            <person name="Newfeld S."/>
            <person name="Nielsen R."/>
            <person name="Noor M.A."/>
            <person name="O'Grady P."/>
            <person name="Pachter L."/>
            <person name="Papaceit M."/>
            <person name="Parisi M.J."/>
            <person name="Parisi M."/>
            <person name="Parts L."/>
            <person name="Pedersen J.S."/>
            <person name="Pesole G."/>
            <person name="Phillippy A.M."/>
            <person name="Ponting C.P."/>
            <person name="Pop M."/>
            <person name="Porcelli D."/>
            <person name="Powell J.R."/>
            <person name="Prohaska S."/>
            <person name="Pruitt K."/>
            <person name="Puig M."/>
            <person name="Quesneville H."/>
            <person name="Ram K.R."/>
            <person name="Rand D."/>
            <person name="Rasmussen M.D."/>
            <person name="Reed L.K."/>
            <person name="Reenan R."/>
            <person name="Reily A."/>
            <person name="Remington K.A."/>
            <person name="Rieger T.T."/>
            <person name="Ritchie M.G."/>
            <person name="Robin C."/>
            <person name="Rogers Y.H."/>
            <person name="Rohde C."/>
            <person name="Rozas J."/>
            <person name="Rubenfield M.J."/>
            <person name="Ruiz A."/>
            <person name="Russo S."/>
            <person name="Salzberg S.L."/>
            <person name="Sanchez-Gracia A."/>
            <person name="Saranga D.J."/>
            <person name="Sato H."/>
            <person name="Schaeffer S.W."/>
            <person name="Schatz M.C."/>
            <person name="Schlenke T."/>
            <person name="Schwartz R."/>
            <person name="Segarra C."/>
            <person name="Singh R.S."/>
            <person name="Sirot L."/>
            <person name="Sirota M."/>
            <person name="Sisneros N.B."/>
            <person name="Smith C.D."/>
            <person name="Smith T.F."/>
            <person name="Spieth J."/>
            <person name="Stage D.E."/>
            <person name="Stark A."/>
            <person name="Stephan W."/>
            <person name="Strausberg R.L."/>
            <person name="Strempel S."/>
            <person name="Sturgill D."/>
            <person name="Sutton G."/>
            <person name="Sutton G.G."/>
            <person name="Tao W."/>
            <person name="Teichmann S."/>
            <person name="Tobari Y.N."/>
            <person name="Tomimura Y."/>
            <person name="Tsolas J.M."/>
            <person name="Valente V.L."/>
            <person name="Venter E."/>
            <person name="Venter J.C."/>
            <person name="Vicario S."/>
            <person name="Vieira F.G."/>
            <person name="Vilella A.J."/>
            <person name="Villasante A."/>
            <person name="Walenz B."/>
            <person name="Wang J."/>
            <person name="Wasserman M."/>
            <person name="Watts T."/>
            <person name="Wilson D."/>
            <person name="Wilson R.K."/>
            <person name="Wing R.A."/>
            <person name="Wolfner M.F."/>
            <person name="Wong A."/>
            <person name="Wong G.K."/>
            <person name="Wu C.I."/>
            <person name="Wu G."/>
            <person name="Yamamoto D."/>
            <person name="Yang H.P."/>
            <person name="Yang S.P."/>
            <person name="Yorke J.A."/>
            <person name="Yoshida K."/>
            <person name="Zdobnov E."/>
            <person name="Zhang P."/>
            <person name="Zhang Y."/>
            <person name="Zimin A.V."/>
            <person name="Baldwin J."/>
            <person name="Abdouelleil A."/>
            <person name="Abdulkadir J."/>
            <person name="Abebe A."/>
            <person name="Abera B."/>
            <person name="Abreu J."/>
            <person name="Acer S.C."/>
            <person name="Aftuck L."/>
            <person name="Alexander A."/>
            <person name="An P."/>
            <person name="Anderson E."/>
            <person name="Anderson S."/>
            <person name="Arachi H."/>
            <person name="Azer M."/>
            <person name="Bachantsang P."/>
            <person name="Barry A."/>
            <person name="Bayul T."/>
            <person name="Berlin A."/>
            <person name="Bessette D."/>
            <person name="Bloom T."/>
            <person name="Blye J."/>
            <person name="Boguslavskiy L."/>
            <person name="Bonnet C."/>
            <person name="Boukhgalter B."/>
            <person name="Bourzgui I."/>
            <person name="Brown A."/>
            <person name="Cahill P."/>
            <person name="Channer S."/>
            <person name="Cheshatsang Y."/>
            <person name="Chuda L."/>
            <person name="Citroen M."/>
            <person name="Collymore A."/>
            <person name="Cooke P."/>
            <person name="Costello M."/>
            <person name="D'Aco K."/>
            <person name="Daza R."/>
            <person name="De Haan G."/>
            <person name="DeGray S."/>
            <person name="DeMaso C."/>
            <person name="Dhargay N."/>
            <person name="Dooley K."/>
            <person name="Dooley E."/>
            <person name="Doricent M."/>
            <person name="Dorje P."/>
            <person name="Dorjee K."/>
            <person name="Dupes A."/>
            <person name="Elong R."/>
            <person name="Falk J."/>
            <person name="Farina A."/>
            <person name="Faro S."/>
            <person name="Ferguson D."/>
            <person name="Fisher S."/>
            <person name="Foley C.D."/>
            <person name="Franke A."/>
            <person name="Friedrich D."/>
            <person name="Gadbois L."/>
            <person name="Gearin G."/>
            <person name="Gearin C.R."/>
            <person name="Giannoukos G."/>
            <person name="Goode T."/>
            <person name="Graham J."/>
            <person name="Grandbois E."/>
            <person name="Grewal S."/>
            <person name="Gyaltsen K."/>
            <person name="Hafez N."/>
            <person name="Hagos B."/>
            <person name="Hall J."/>
            <person name="Henson C."/>
            <person name="Hollinger A."/>
            <person name="Honan T."/>
            <person name="Huard M.D."/>
            <person name="Hughes L."/>
            <person name="Hurhula B."/>
            <person name="Husby M.E."/>
            <person name="Kamat A."/>
            <person name="Kanga B."/>
            <person name="Kashin S."/>
            <person name="Khazanovich D."/>
            <person name="Kisner P."/>
            <person name="Lance K."/>
            <person name="Lara M."/>
            <person name="Lee W."/>
            <person name="Lennon N."/>
            <person name="Letendre F."/>
            <person name="LeVine R."/>
            <person name="Lipovsky A."/>
            <person name="Liu X."/>
            <person name="Liu J."/>
            <person name="Liu S."/>
            <person name="Lokyitsang T."/>
            <person name="Lokyitsang Y."/>
            <person name="Lubonja R."/>
            <person name="Lui A."/>
            <person name="MacDonald P."/>
            <person name="Magnisalis V."/>
            <person name="Maru K."/>
            <person name="Matthews C."/>
            <person name="McCusker W."/>
            <person name="McDonough S."/>
            <person name="Mehta T."/>
            <person name="Meldrim J."/>
            <person name="Meneus L."/>
            <person name="Mihai O."/>
            <person name="Mihalev A."/>
            <person name="Mihova T."/>
            <person name="Mittelman R."/>
            <person name="Mlenga V."/>
            <person name="Montmayeur A."/>
            <person name="Mulrain L."/>
            <person name="Navidi A."/>
            <person name="Naylor J."/>
            <person name="Negash T."/>
            <person name="Nguyen T."/>
            <person name="Nguyen N."/>
            <person name="Nicol R."/>
            <person name="Norbu C."/>
            <person name="Norbu N."/>
            <person name="Novod N."/>
            <person name="O'Neill B."/>
            <person name="Osman S."/>
            <person name="Markiewicz E."/>
            <person name="Oyono O.L."/>
            <person name="Patti C."/>
            <person name="Phunkhang P."/>
            <person name="Pierre F."/>
            <person name="Priest M."/>
            <person name="Raghuraman S."/>
            <person name="Rege F."/>
            <person name="Reyes R."/>
            <person name="Rise C."/>
            <person name="Rogov P."/>
            <person name="Ross K."/>
            <person name="Ryan E."/>
            <person name="Settipalli S."/>
            <person name="Shea T."/>
            <person name="Sherpa N."/>
            <person name="Shi L."/>
            <person name="Shih D."/>
            <person name="Sparrow T."/>
            <person name="Spaulding J."/>
            <person name="Stalker J."/>
            <person name="Stange-Thomann N."/>
            <person name="Stavropoulos S."/>
            <person name="Stone C."/>
            <person name="Strader C."/>
            <person name="Tesfaye S."/>
            <person name="Thomson T."/>
            <person name="Thoulutsang Y."/>
            <person name="Thoulutsang D."/>
            <person name="Topham K."/>
            <person name="Topping I."/>
            <person name="Tsamla T."/>
            <person name="Vassiliev H."/>
            <person name="Vo A."/>
            <person name="Wangchuk T."/>
            <person name="Wangdi T."/>
            <person name="Weiand M."/>
            <person name="Wilkinson J."/>
            <person name="Wilson A."/>
            <person name="Yadav S."/>
            <person name="Young G."/>
            <person name="Yu Q."/>
            <person name="Zembek L."/>
            <person name="Zhong D."/>
            <person name="Zimmer A."/>
            <person name="Zwirko Z."/>
            <person name="Jaffe D.B."/>
            <person name="Alvarez P."/>
            <person name="Brockman W."/>
            <person name="Butler J."/>
            <person name="Chin C."/>
            <person name="Gnerre S."/>
            <person name="Grabherr M."/>
            <person name="Kleber M."/>
            <person name="Mauceli E."/>
            <person name="MacCallum I."/>
        </authorList>
    </citation>
    <scope>NUCLEOTIDE SEQUENCE [LARGE SCALE GENOMIC DNA]</scope>
    <source>
        <strain evidence="2">MSH-3 / Tucson 14011-0111.49</strain>
    </source>
</reference>
<dbReference type="STRING" id="7234.B4GC03"/>
<keyword evidence="2" id="KW-1185">Reference proteome</keyword>
<accession>B4GC03</accession>
<dbReference type="AlphaFoldDB" id="B4GC03"/>
<dbReference type="Proteomes" id="UP000008744">
    <property type="component" value="Unassembled WGS sequence"/>
</dbReference>
<sequence>MAADQARLYKLIVIYKTQSYRNAGPDGLVSEFYLRKKCMSFITGTSASDAFSKTRYQHGLLELDNRLKVELHTEKMR</sequence>
<dbReference type="OrthoDB" id="10254794at2759"/>
<proteinExistence type="predicted"/>
<organism evidence="2">
    <name type="scientific">Drosophila persimilis</name>
    <name type="common">Fruit fly</name>
    <dbReference type="NCBI Taxonomy" id="7234"/>
    <lineage>
        <taxon>Eukaryota</taxon>
        <taxon>Metazoa</taxon>
        <taxon>Ecdysozoa</taxon>
        <taxon>Arthropoda</taxon>
        <taxon>Hexapoda</taxon>
        <taxon>Insecta</taxon>
        <taxon>Pterygota</taxon>
        <taxon>Neoptera</taxon>
        <taxon>Endopterygota</taxon>
        <taxon>Diptera</taxon>
        <taxon>Brachycera</taxon>
        <taxon>Muscomorpha</taxon>
        <taxon>Ephydroidea</taxon>
        <taxon>Drosophilidae</taxon>
        <taxon>Drosophila</taxon>
        <taxon>Sophophora</taxon>
    </lineage>
</organism>
<evidence type="ECO:0000313" key="2">
    <source>
        <dbReference type="Proteomes" id="UP000008744"/>
    </source>
</evidence>
<dbReference type="EMBL" id="CH479181">
    <property type="protein sequence ID" value="EDW32346.1"/>
    <property type="molecule type" value="Genomic_DNA"/>
</dbReference>
<gene>
    <name evidence="1" type="primary">Dper\GL10481</name>
    <name evidence="1" type="ORF">Dper_GL10481</name>
</gene>
<name>B4GC03_DROPE</name>